<dbReference type="AlphaFoldDB" id="A0A5C7TB05"/>
<protein>
    <submittedName>
        <fullName evidence="2">Uncharacterized protein</fullName>
    </submittedName>
</protein>
<feature type="signal peptide" evidence="1">
    <location>
        <begin position="1"/>
        <end position="21"/>
    </location>
</feature>
<evidence type="ECO:0000313" key="3">
    <source>
        <dbReference type="Proteomes" id="UP000321192"/>
    </source>
</evidence>
<accession>A0A5C7TB05</accession>
<evidence type="ECO:0000256" key="1">
    <source>
        <dbReference type="SAM" id="SignalP"/>
    </source>
</evidence>
<proteinExistence type="predicted"/>
<feature type="chain" id="PRO_5022814021" evidence="1">
    <location>
        <begin position="22"/>
        <end position="122"/>
    </location>
</feature>
<dbReference type="Proteomes" id="UP000321192">
    <property type="component" value="Unassembled WGS sequence"/>
</dbReference>
<name>A0A5C7TB05_THASP</name>
<keyword evidence="1" id="KW-0732">Signal</keyword>
<dbReference type="EMBL" id="SSFD01000012">
    <property type="protein sequence ID" value="TXH92285.1"/>
    <property type="molecule type" value="Genomic_DNA"/>
</dbReference>
<comment type="caution">
    <text evidence="2">The sequence shown here is derived from an EMBL/GenBank/DDBJ whole genome shotgun (WGS) entry which is preliminary data.</text>
</comment>
<evidence type="ECO:0000313" key="2">
    <source>
        <dbReference type="EMBL" id="TXH92285.1"/>
    </source>
</evidence>
<reference evidence="2 3" key="1">
    <citation type="submission" date="2018-09" db="EMBL/GenBank/DDBJ databases">
        <title>Metagenome Assembled Genomes from an Advanced Water Purification Facility.</title>
        <authorList>
            <person name="Stamps B.W."/>
            <person name="Spear J.R."/>
        </authorList>
    </citation>
    <scope>NUCLEOTIDE SEQUENCE [LARGE SCALE GENOMIC DNA]</scope>
    <source>
        <strain evidence="2">Bin_27_1</strain>
    </source>
</reference>
<dbReference type="RefSeq" id="WP_276656279.1">
    <property type="nucleotide sequence ID" value="NZ_SSFD01000012.1"/>
</dbReference>
<gene>
    <name evidence="2" type="ORF">E6Q80_00670</name>
</gene>
<sequence length="122" mass="13361">MKKRALIVAGLSLMIWLPAHAQQDWRALILGALQSPTGSVDTVLTGPYADQAKQGLKTNEDIRVRVSTVASLPQPGCKRMEVLMYIPDKKFPTTDGGEHEFRTGFQLNVCPDGRPPESSDAK</sequence>
<organism evidence="2 3">
    <name type="scientific">Thauera aminoaromatica</name>
    <dbReference type="NCBI Taxonomy" id="164330"/>
    <lineage>
        <taxon>Bacteria</taxon>
        <taxon>Pseudomonadati</taxon>
        <taxon>Pseudomonadota</taxon>
        <taxon>Betaproteobacteria</taxon>
        <taxon>Rhodocyclales</taxon>
        <taxon>Zoogloeaceae</taxon>
        <taxon>Thauera</taxon>
    </lineage>
</organism>